<dbReference type="Gene3D" id="3.40.50.150">
    <property type="entry name" value="Vaccinia Virus protein VP39"/>
    <property type="match status" value="1"/>
</dbReference>
<dbReference type="InterPro" id="IPR029063">
    <property type="entry name" value="SAM-dependent_MTases_sf"/>
</dbReference>
<dbReference type="GO" id="GO:0008168">
    <property type="term" value="F:methyltransferase activity"/>
    <property type="evidence" value="ECO:0007669"/>
    <property type="project" value="UniProtKB-KW"/>
</dbReference>
<sequence>MDERLDTGQAHVARVYDYWLGGKDNFEADRAYGDALEARVPAIRIAARMNRLFLGRAVRFLSEEAGVRQFLDIGTGLPTAGNTHQVAQAIAAESRVVYVDNDPLVLVHARSLLTSSPEGRTAYLDADVRDPDAILDGLAGTLDLGRPVAVLLIAVLHLVTDDAVAYPALRTIVDAMPPGSYLVLSHATGDFWPRERVEAADATNRAHRVDFRFRSHAELGRFFRGLELVSPGIVPVAEWRPDSDPSASREDANIWAGMARKAD</sequence>
<dbReference type="EC" id="2.1.1.-" evidence="1"/>
<dbReference type="GO" id="GO:0032259">
    <property type="term" value="P:methylation"/>
    <property type="evidence" value="ECO:0007669"/>
    <property type="project" value="UniProtKB-KW"/>
</dbReference>
<protein>
    <submittedName>
        <fullName evidence="1">SAM-dependent methyltransferase</fullName>
        <ecNumber evidence="1">2.1.1.-</ecNumber>
    </submittedName>
</protein>
<keyword evidence="1" id="KW-0489">Methyltransferase</keyword>
<dbReference type="EMBL" id="JBIAZU010000008">
    <property type="protein sequence ID" value="MFF5295836.1"/>
    <property type="molecule type" value="Genomic_DNA"/>
</dbReference>
<reference evidence="1 2" key="1">
    <citation type="submission" date="2024-10" db="EMBL/GenBank/DDBJ databases">
        <title>The Natural Products Discovery Center: Release of the First 8490 Sequenced Strains for Exploring Actinobacteria Biosynthetic Diversity.</title>
        <authorList>
            <person name="Kalkreuter E."/>
            <person name="Kautsar S.A."/>
            <person name="Yang D."/>
            <person name="Bader C.D."/>
            <person name="Teijaro C.N."/>
            <person name="Fluegel L."/>
            <person name="Davis C.M."/>
            <person name="Simpson J.R."/>
            <person name="Lauterbach L."/>
            <person name="Steele A.D."/>
            <person name="Gui C."/>
            <person name="Meng S."/>
            <person name="Li G."/>
            <person name="Viehrig K."/>
            <person name="Ye F."/>
            <person name="Su P."/>
            <person name="Kiefer A.F."/>
            <person name="Nichols A."/>
            <person name="Cepeda A.J."/>
            <person name="Yan W."/>
            <person name="Fan B."/>
            <person name="Jiang Y."/>
            <person name="Adhikari A."/>
            <person name="Zheng C.-J."/>
            <person name="Schuster L."/>
            <person name="Cowan T.M."/>
            <person name="Smanski M.J."/>
            <person name="Chevrette M.G."/>
            <person name="De Carvalho L.P.S."/>
            <person name="Shen B."/>
        </authorList>
    </citation>
    <scope>NUCLEOTIDE SEQUENCE [LARGE SCALE GENOMIC DNA]</scope>
    <source>
        <strain evidence="1 2">NPDC000087</strain>
    </source>
</reference>
<name>A0ABW6WSM8_9ACTN</name>
<dbReference type="RefSeq" id="WP_020516036.1">
    <property type="nucleotide sequence ID" value="NZ_JBIAZU010000008.1"/>
</dbReference>
<accession>A0ABW6WSM8</accession>
<dbReference type="SUPFAM" id="SSF53335">
    <property type="entry name" value="S-adenosyl-L-methionine-dependent methyltransferases"/>
    <property type="match status" value="1"/>
</dbReference>
<organism evidence="1 2">
    <name type="scientific">Paractinoplanes globisporus</name>
    <dbReference type="NCBI Taxonomy" id="113565"/>
    <lineage>
        <taxon>Bacteria</taxon>
        <taxon>Bacillati</taxon>
        <taxon>Actinomycetota</taxon>
        <taxon>Actinomycetes</taxon>
        <taxon>Micromonosporales</taxon>
        <taxon>Micromonosporaceae</taxon>
        <taxon>Paractinoplanes</taxon>
    </lineage>
</organism>
<dbReference type="InterPro" id="IPR006764">
    <property type="entry name" value="SAM_dep_MeTrfase_SAV2177_type"/>
</dbReference>
<dbReference type="Pfam" id="PF04672">
    <property type="entry name" value="Methyltransf_19"/>
    <property type="match status" value="1"/>
</dbReference>
<keyword evidence="1" id="KW-0808">Transferase</keyword>
<gene>
    <name evidence="1" type="ORF">ACFY35_40930</name>
</gene>
<proteinExistence type="predicted"/>
<evidence type="ECO:0000313" key="2">
    <source>
        <dbReference type="Proteomes" id="UP001602245"/>
    </source>
</evidence>
<dbReference type="Proteomes" id="UP001602245">
    <property type="component" value="Unassembled WGS sequence"/>
</dbReference>
<comment type="caution">
    <text evidence="1">The sequence shown here is derived from an EMBL/GenBank/DDBJ whole genome shotgun (WGS) entry which is preliminary data.</text>
</comment>
<dbReference type="PIRSF" id="PIRSF017393">
    <property type="entry name" value="MTase_SAV2177"/>
    <property type="match status" value="1"/>
</dbReference>
<evidence type="ECO:0000313" key="1">
    <source>
        <dbReference type="EMBL" id="MFF5295836.1"/>
    </source>
</evidence>
<keyword evidence="2" id="KW-1185">Reference proteome</keyword>